<reference evidence="2 3" key="1">
    <citation type="submission" date="2018-04" db="EMBL/GenBank/DDBJ databases">
        <title>Genomic Encyclopedia of Type Strains, Phase IV (KMG-IV): sequencing the most valuable type-strain genomes for metagenomic binning, comparative biology and taxonomic classification.</title>
        <authorList>
            <person name="Goeker M."/>
        </authorList>
    </citation>
    <scope>NUCLEOTIDE SEQUENCE [LARGE SCALE GENOMIC DNA]</scope>
    <source>
        <strain evidence="2 3">DSM 104150</strain>
    </source>
</reference>
<dbReference type="AlphaFoldDB" id="A0A318EAL6"/>
<protein>
    <submittedName>
        <fullName evidence="2">SnoaL-like protein</fullName>
    </submittedName>
</protein>
<dbReference type="Proteomes" id="UP000248330">
    <property type="component" value="Unassembled WGS sequence"/>
</dbReference>
<proteinExistence type="predicted"/>
<dbReference type="InterPro" id="IPR032710">
    <property type="entry name" value="NTF2-like_dom_sf"/>
</dbReference>
<dbReference type="InterPro" id="IPR037401">
    <property type="entry name" value="SnoaL-like"/>
</dbReference>
<dbReference type="OrthoDB" id="4571298at2"/>
<evidence type="ECO:0000313" key="2">
    <source>
        <dbReference type="EMBL" id="PXV64253.1"/>
    </source>
</evidence>
<dbReference type="Gene3D" id="3.10.450.50">
    <property type="match status" value="1"/>
</dbReference>
<organism evidence="2 3">
    <name type="scientific">Sinimarinibacterium flocculans</name>
    <dbReference type="NCBI Taxonomy" id="985250"/>
    <lineage>
        <taxon>Bacteria</taxon>
        <taxon>Pseudomonadati</taxon>
        <taxon>Pseudomonadota</taxon>
        <taxon>Gammaproteobacteria</taxon>
        <taxon>Nevskiales</taxon>
        <taxon>Nevskiaceae</taxon>
        <taxon>Sinimarinibacterium</taxon>
    </lineage>
</organism>
<keyword evidence="3" id="KW-1185">Reference proteome</keyword>
<dbReference type="SUPFAM" id="SSF54427">
    <property type="entry name" value="NTF2-like"/>
    <property type="match status" value="1"/>
</dbReference>
<gene>
    <name evidence="2" type="ORF">C8D93_11347</name>
</gene>
<dbReference type="Pfam" id="PF13577">
    <property type="entry name" value="SnoaL_4"/>
    <property type="match status" value="1"/>
</dbReference>
<accession>A0A318EAL6</accession>
<evidence type="ECO:0000313" key="3">
    <source>
        <dbReference type="Proteomes" id="UP000248330"/>
    </source>
</evidence>
<name>A0A318EAL6_9GAMM</name>
<dbReference type="EMBL" id="QICN01000013">
    <property type="protein sequence ID" value="PXV64253.1"/>
    <property type="molecule type" value="Genomic_DNA"/>
</dbReference>
<dbReference type="CDD" id="cd00531">
    <property type="entry name" value="NTF2_like"/>
    <property type="match status" value="1"/>
</dbReference>
<evidence type="ECO:0000259" key="1">
    <source>
        <dbReference type="Pfam" id="PF13577"/>
    </source>
</evidence>
<feature type="domain" description="SnoaL-like" evidence="1">
    <location>
        <begin position="11"/>
        <end position="136"/>
    </location>
</feature>
<sequence>MSGQDIAARVQALEDIEAIRRLKARYLVACDRKDPTAMRSCFADGSIDIFYDAIGRFDNADALVKIYVEVGCHPHMVEMHHGVNPQIEIVDATTARATWSLQYGLINTQENTLTQLAGWYEDGYRRVGGEWKMVKTHFFSTSLMVLKLDADAIKVVMAGKPPAAA</sequence>
<dbReference type="RefSeq" id="WP_110266712.1">
    <property type="nucleotide sequence ID" value="NZ_CAWNXA010000013.1"/>
</dbReference>
<comment type="caution">
    <text evidence="2">The sequence shown here is derived from an EMBL/GenBank/DDBJ whole genome shotgun (WGS) entry which is preliminary data.</text>
</comment>